<dbReference type="PATRIC" id="fig|1218507.3.peg.510"/>
<gene>
    <name evidence="5" type="ORF">JF74_03450</name>
</gene>
<dbReference type="InterPro" id="IPR037171">
    <property type="entry name" value="NagB/RpiA_transferase-like"/>
</dbReference>
<sequence length="248" mass="27889">MKDRQKLLLTTLKDRNFLTISDLAKVMHYSTSTIRRDLKELENNGFVQRIHGGALVLKPNEIETPTTIKQHINLAEKKYIAALASGYVENRQNIFLDSSSTSNVLAKNLAAFNGLSIATTNLETAIYLNLHTQNKINVIGGSMIDTYSSSMVTARNLRNYVFDISFMSCRGFSLEYGVTDKVESESSLKHTLIECSKKLVLLIDSNKMGLIFPYKDCELSQISAVVTDKKPAKKYSKLFEKNNVEVVY</sequence>
<dbReference type="Pfam" id="PF08220">
    <property type="entry name" value="HTH_DeoR"/>
    <property type="match status" value="1"/>
</dbReference>
<dbReference type="SMART" id="SM01134">
    <property type="entry name" value="DeoRC"/>
    <property type="match status" value="1"/>
</dbReference>
<comment type="caution">
    <text evidence="5">The sequence shown here is derived from an EMBL/GenBank/DDBJ whole genome shotgun (WGS) entry which is preliminary data.</text>
</comment>
<dbReference type="RefSeq" id="WP_046324286.1">
    <property type="nucleotide sequence ID" value="NZ_JBHTMT010000006.1"/>
</dbReference>
<dbReference type="InterPro" id="IPR050313">
    <property type="entry name" value="Carb_Metab_HTH_regulators"/>
</dbReference>
<dbReference type="PANTHER" id="PTHR30363">
    <property type="entry name" value="HTH-TYPE TRANSCRIPTIONAL REGULATOR SRLR-RELATED"/>
    <property type="match status" value="1"/>
</dbReference>
<dbReference type="SUPFAM" id="SSF100950">
    <property type="entry name" value="NagB/RpiA/CoA transferase-like"/>
    <property type="match status" value="1"/>
</dbReference>
<dbReference type="GO" id="GO:0003700">
    <property type="term" value="F:DNA-binding transcription factor activity"/>
    <property type="evidence" value="ECO:0007669"/>
    <property type="project" value="InterPro"/>
</dbReference>
<dbReference type="PROSITE" id="PS00894">
    <property type="entry name" value="HTH_DEOR_1"/>
    <property type="match status" value="1"/>
</dbReference>
<protein>
    <recommendedName>
        <fullName evidence="4">HTH deoR-type domain-containing protein</fullName>
    </recommendedName>
</protein>
<dbReference type="STRING" id="1218507.JF74_03450"/>
<dbReference type="HOGENOM" id="CLU_060699_1_4_9"/>
<feature type="domain" description="HTH deoR-type" evidence="4">
    <location>
        <begin position="1"/>
        <end position="56"/>
    </location>
</feature>
<dbReference type="InterPro" id="IPR036388">
    <property type="entry name" value="WH-like_DNA-bd_sf"/>
</dbReference>
<evidence type="ECO:0000313" key="6">
    <source>
        <dbReference type="Proteomes" id="UP000033531"/>
    </source>
</evidence>
<evidence type="ECO:0000259" key="4">
    <source>
        <dbReference type="PROSITE" id="PS51000"/>
    </source>
</evidence>
<dbReference type="EMBL" id="JXLI01000006">
    <property type="protein sequence ID" value="KJY57842.1"/>
    <property type="molecule type" value="Genomic_DNA"/>
</dbReference>
<organism evidence="5 6">
    <name type="scientific">Lactobacillus melliventris</name>
    <dbReference type="NCBI Taxonomy" id="1218507"/>
    <lineage>
        <taxon>Bacteria</taxon>
        <taxon>Bacillati</taxon>
        <taxon>Bacillota</taxon>
        <taxon>Bacilli</taxon>
        <taxon>Lactobacillales</taxon>
        <taxon>Lactobacillaceae</taxon>
        <taxon>Lactobacillus</taxon>
    </lineage>
</organism>
<keyword evidence="1" id="KW-0805">Transcription regulation</keyword>
<dbReference type="InterPro" id="IPR001034">
    <property type="entry name" value="DeoR_HTH"/>
</dbReference>
<reference evidence="5 6" key="1">
    <citation type="submission" date="2015-01" db="EMBL/GenBank/DDBJ databases">
        <title>Comparative genomics of the lactic acid bacteria isolated from the honey bee gut.</title>
        <authorList>
            <person name="Ellegaard K.M."/>
            <person name="Tamarit D."/>
            <person name="Javelind E."/>
            <person name="Olofsson T."/>
            <person name="Andersson S.G."/>
            <person name="Vasquez A."/>
        </authorList>
    </citation>
    <scope>NUCLEOTIDE SEQUENCE [LARGE SCALE GENOMIC DNA]</scope>
    <source>
        <strain evidence="5 6">Hma8</strain>
    </source>
</reference>
<dbReference type="PANTHER" id="PTHR30363:SF44">
    <property type="entry name" value="AGA OPERON TRANSCRIPTIONAL REPRESSOR-RELATED"/>
    <property type="match status" value="1"/>
</dbReference>
<dbReference type="OrthoDB" id="9797223at2"/>
<dbReference type="Pfam" id="PF00455">
    <property type="entry name" value="DeoRC"/>
    <property type="match status" value="1"/>
</dbReference>
<dbReference type="PROSITE" id="PS51000">
    <property type="entry name" value="HTH_DEOR_2"/>
    <property type="match status" value="1"/>
</dbReference>
<dbReference type="SUPFAM" id="SSF46785">
    <property type="entry name" value="Winged helix' DNA-binding domain"/>
    <property type="match status" value="1"/>
</dbReference>
<dbReference type="PRINTS" id="PR00037">
    <property type="entry name" value="HTHLACR"/>
</dbReference>
<dbReference type="SMART" id="SM00420">
    <property type="entry name" value="HTH_DEOR"/>
    <property type="match status" value="1"/>
</dbReference>
<dbReference type="AlphaFoldDB" id="A0A0F4LG62"/>
<keyword evidence="2" id="KW-0238">DNA-binding</keyword>
<dbReference type="Gene3D" id="3.40.50.1360">
    <property type="match status" value="1"/>
</dbReference>
<dbReference type="InterPro" id="IPR036390">
    <property type="entry name" value="WH_DNA-bd_sf"/>
</dbReference>
<dbReference type="Proteomes" id="UP000033531">
    <property type="component" value="Unassembled WGS sequence"/>
</dbReference>
<dbReference type="InterPro" id="IPR014036">
    <property type="entry name" value="DeoR-like_C"/>
</dbReference>
<dbReference type="InterPro" id="IPR018356">
    <property type="entry name" value="Tscrpt_reg_HTH_DeoR_CS"/>
</dbReference>
<proteinExistence type="predicted"/>
<evidence type="ECO:0000256" key="2">
    <source>
        <dbReference type="ARBA" id="ARBA00023125"/>
    </source>
</evidence>
<keyword evidence="3" id="KW-0804">Transcription</keyword>
<accession>A0A0F4LG62</accession>
<evidence type="ECO:0000256" key="1">
    <source>
        <dbReference type="ARBA" id="ARBA00023015"/>
    </source>
</evidence>
<name>A0A0F4LG62_9LACO</name>
<dbReference type="Gene3D" id="1.10.10.10">
    <property type="entry name" value="Winged helix-like DNA-binding domain superfamily/Winged helix DNA-binding domain"/>
    <property type="match status" value="1"/>
</dbReference>
<evidence type="ECO:0000256" key="3">
    <source>
        <dbReference type="ARBA" id="ARBA00023163"/>
    </source>
</evidence>
<dbReference type="GO" id="GO:0003677">
    <property type="term" value="F:DNA binding"/>
    <property type="evidence" value="ECO:0007669"/>
    <property type="project" value="UniProtKB-KW"/>
</dbReference>
<evidence type="ECO:0000313" key="5">
    <source>
        <dbReference type="EMBL" id="KJY57842.1"/>
    </source>
</evidence>